<name>A0A7X0W5K9_LISWE</name>
<dbReference type="EMBL" id="JAAROP010000009">
    <property type="protein sequence ID" value="MBC1323172.1"/>
    <property type="molecule type" value="Genomic_DNA"/>
</dbReference>
<feature type="domain" description="HD" evidence="1">
    <location>
        <begin position="25"/>
        <end position="118"/>
    </location>
</feature>
<dbReference type="Proteomes" id="UP000522007">
    <property type="component" value="Unassembled WGS sequence"/>
</dbReference>
<dbReference type="SMART" id="SM00471">
    <property type="entry name" value="HDc"/>
    <property type="match status" value="1"/>
</dbReference>
<evidence type="ECO:0000313" key="2">
    <source>
        <dbReference type="EMBL" id="MBC1323172.1"/>
    </source>
</evidence>
<evidence type="ECO:0000259" key="1">
    <source>
        <dbReference type="PROSITE" id="PS51831"/>
    </source>
</evidence>
<evidence type="ECO:0000313" key="3">
    <source>
        <dbReference type="Proteomes" id="UP000522007"/>
    </source>
</evidence>
<dbReference type="PANTHER" id="PTHR46246:SF1">
    <property type="entry name" value="GUANOSINE-3',5'-BIS(DIPHOSPHATE) 3'-PYROPHOSPHOHYDROLASE MESH1"/>
    <property type="match status" value="1"/>
</dbReference>
<keyword evidence="2" id="KW-0378">Hydrolase</keyword>
<dbReference type="InterPro" id="IPR003607">
    <property type="entry name" value="HD/PDEase_dom"/>
</dbReference>
<accession>A0A7X0W5K9</accession>
<dbReference type="InterPro" id="IPR052194">
    <property type="entry name" value="MESH1"/>
</dbReference>
<comment type="caution">
    <text evidence="2">The sequence shown here is derived from an EMBL/GenBank/DDBJ whole genome shotgun (WGS) entry which is preliminary data.</text>
</comment>
<gene>
    <name evidence="2" type="ORF">HB853_09460</name>
</gene>
<dbReference type="InterPro" id="IPR006674">
    <property type="entry name" value="HD_domain"/>
</dbReference>
<sequence>MYEKARQMMIEAHTGQVRKITGEPYFSHPLNVARILRRAGFQEAVVIAGLLHDAVEDTEMTDQDIRTTFGDKVADLVASHTENKALSWEERKAHTIEQVRTGSLEEKALIVADKLDNLSSVKYALSSEGKSVWSYFNRGYDQQKWYNEGIKNNMEYGLNPSEIPAFFDEYARLVKWIFKK</sequence>
<protein>
    <submittedName>
        <fullName evidence="2">Bifunctional (P)ppGpp synthetase/guanosine-3',5'-bis(Diphosphate) 3'-pyrophosphohydrolase</fullName>
    </submittedName>
</protein>
<reference evidence="2 3" key="1">
    <citation type="submission" date="2020-03" db="EMBL/GenBank/DDBJ databases">
        <title>Soil Listeria distribution.</title>
        <authorList>
            <person name="Liao J."/>
            <person name="Wiedmann M."/>
        </authorList>
    </citation>
    <scope>NUCLEOTIDE SEQUENCE [LARGE SCALE GENOMIC DNA]</scope>
    <source>
        <strain evidence="2 3">FSL L7-1829</strain>
    </source>
</reference>
<proteinExistence type="predicted"/>
<dbReference type="AlphaFoldDB" id="A0A7X0W5K9"/>
<dbReference type="GO" id="GO:0008893">
    <property type="term" value="F:guanosine-3',5'-bis(diphosphate) 3'-diphosphatase activity"/>
    <property type="evidence" value="ECO:0007669"/>
    <property type="project" value="TreeGrafter"/>
</dbReference>
<dbReference type="SUPFAM" id="SSF109604">
    <property type="entry name" value="HD-domain/PDEase-like"/>
    <property type="match status" value="1"/>
</dbReference>
<dbReference type="CDD" id="cd00077">
    <property type="entry name" value="HDc"/>
    <property type="match status" value="1"/>
</dbReference>
<organism evidence="2 3">
    <name type="scientific">Listeria welshimeri</name>
    <dbReference type="NCBI Taxonomy" id="1643"/>
    <lineage>
        <taxon>Bacteria</taxon>
        <taxon>Bacillati</taxon>
        <taxon>Bacillota</taxon>
        <taxon>Bacilli</taxon>
        <taxon>Bacillales</taxon>
        <taxon>Listeriaceae</taxon>
        <taxon>Listeria</taxon>
    </lineage>
</organism>
<dbReference type="FunFam" id="1.10.3210.10:FF:000041">
    <property type="entry name" value="GTP pyrophosphokinase"/>
    <property type="match status" value="1"/>
</dbReference>
<dbReference type="Pfam" id="PF13328">
    <property type="entry name" value="HD_4"/>
    <property type="match status" value="1"/>
</dbReference>
<dbReference type="PANTHER" id="PTHR46246">
    <property type="entry name" value="GUANOSINE-3',5'-BIS(DIPHOSPHATE) 3'-PYROPHOSPHOHYDROLASE MESH1"/>
    <property type="match status" value="1"/>
</dbReference>
<dbReference type="PROSITE" id="PS51831">
    <property type="entry name" value="HD"/>
    <property type="match status" value="1"/>
</dbReference>
<dbReference type="Gene3D" id="1.10.3210.10">
    <property type="entry name" value="Hypothetical protein af1432"/>
    <property type="match status" value="1"/>
</dbReference>